<dbReference type="EMBL" id="BQNB010015548">
    <property type="protein sequence ID" value="GJT41267.1"/>
    <property type="molecule type" value="Genomic_DNA"/>
</dbReference>
<reference evidence="2" key="1">
    <citation type="journal article" date="2022" name="Int. J. Mol. Sci.">
        <title>Draft Genome of Tanacetum Coccineum: Genomic Comparison of Closely Related Tanacetum-Family Plants.</title>
        <authorList>
            <person name="Yamashiro T."/>
            <person name="Shiraishi A."/>
            <person name="Nakayama K."/>
            <person name="Satake H."/>
        </authorList>
    </citation>
    <scope>NUCLEOTIDE SEQUENCE</scope>
</reference>
<evidence type="ECO:0000313" key="2">
    <source>
        <dbReference type="EMBL" id="GJT41267.1"/>
    </source>
</evidence>
<dbReference type="Proteomes" id="UP001151760">
    <property type="component" value="Unassembled WGS sequence"/>
</dbReference>
<proteinExistence type="predicted"/>
<protein>
    <submittedName>
        <fullName evidence="2">Uncharacterized protein</fullName>
    </submittedName>
</protein>
<organism evidence="2 3">
    <name type="scientific">Tanacetum coccineum</name>
    <dbReference type="NCBI Taxonomy" id="301880"/>
    <lineage>
        <taxon>Eukaryota</taxon>
        <taxon>Viridiplantae</taxon>
        <taxon>Streptophyta</taxon>
        <taxon>Embryophyta</taxon>
        <taxon>Tracheophyta</taxon>
        <taxon>Spermatophyta</taxon>
        <taxon>Magnoliopsida</taxon>
        <taxon>eudicotyledons</taxon>
        <taxon>Gunneridae</taxon>
        <taxon>Pentapetalae</taxon>
        <taxon>asterids</taxon>
        <taxon>campanulids</taxon>
        <taxon>Asterales</taxon>
        <taxon>Asteraceae</taxon>
        <taxon>Asteroideae</taxon>
        <taxon>Anthemideae</taxon>
        <taxon>Anthemidinae</taxon>
        <taxon>Tanacetum</taxon>
    </lineage>
</organism>
<gene>
    <name evidence="2" type="ORF">Tco_0941132</name>
</gene>
<reference evidence="2" key="2">
    <citation type="submission" date="2022-01" db="EMBL/GenBank/DDBJ databases">
        <authorList>
            <person name="Yamashiro T."/>
            <person name="Shiraishi A."/>
            <person name="Satake H."/>
            <person name="Nakayama K."/>
        </authorList>
    </citation>
    <scope>NUCLEOTIDE SEQUENCE</scope>
</reference>
<comment type="caution">
    <text evidence="2">The sequence shown here is derived from an EMBL/GenBank/DDBJ whole genome shotgun (WGS) entry which is preliminary data.</text>
</comment>
<evidence type="ECO:0000256" key="1">
    <source>
        <dbReference type="SAM" id="MobiDB-lite"/>
    </source>
</evidence>
<evidence type="ECO:0000313" key="3">
    <source>
        <dbReference type="Proteomes" id="UP001151760"/>
    </source>
</evidence>
<feature type="compositionally biased region" description="Polar residues" evidence="1">
    <location>
        <begin position="200"/>
        <end position="217"/>
    </location>
</feature>
<keyword evidence="3" id="KW-1185">Reference proteome</keyword>
<name>A0ABQ5DSB6_9ASTR</name>
<feature type="region of interest" description="Disordered" evidence="1">
    <location>
        <begin position="169"/>
        <end position="234"/>
    </location>
</feature>
<accession>A0ABQ5DSB6</accession>
<sequence>MVAALVAVTISKGCGGGEGGIEFESEDDFELEADAVFLLKQIWKFSMTQDIRARWVPDFLEESDDEHDSDDDVNELRRIKDDSLRSTFCRLVMWMNEQRQHIHIKMEAGTELEKAHLSRLCATKDEKCLTSLVKALQHTNEWGYDNGHKRTRVPLTEPKNEEMQAEISVMEGSRKHHQDEPSSGRSQYAEKATSVYDGSFQDNSKQVYMKGNSNILTDRSLDRLSPPQQKTFQD</sequence>